<dbReference type="AlphaFoldDB" id="A0A3B1BDF9"/>
<name>A0A3B1BDF9_9ZZZZ</name>
<gene>
    <name evidence="1" type="ORF">MNBD_NITROSPINAE03-671</name>
</gene>
<organism evidence="1">
    <name type="scientific">hydrothermal vent metagenome</name>
    <dbReference type="NCBI Taxonomy" id="652676"/>
    <lineage>
        <taxon>unclassified sequences</taxon>
        <taxon>metagenomes</taxon>
        <taxon>ecological metagenomes</taxon>
    </lineage>
</organism>
<proteinExistence type="predicted"/>
<reference evidence="1" key="1">
    <citation type="submission" date="2018-06" db="EMBL/GenBank/DDBJ databases">
        <authorList>
            <person name="Zhirakovskaya E."/>
        </authorList>
    </citation>
    <scope>NUCLEOTIDE SEQUENCE</scope>
</reference>
<dbReference type="EMBL" id="UOGB01000050">
    <property type="protein sequence ID" value="VAX16306.1"/>
    <property type="molecule type" value="Genomic_DNA"/>
</dbReference>
<protein>
    <submittedName>
        <fullName evidence="1">Uncharacterized protein</fullName>
    </submittedName>
</protein>
<sequence length="423" mass="47625">MAEEADGKYLLDLPIWPGESSWSSIYIYYTLQSRVPSINGYSPVVSRAYIDNVFKKLWPLDSGDLTEKHVKILRDLNVGLVVFHEEAYPGKISAYPSSFALNQLLQSPYLTLVEKKEPLWLFKLNDKPGAMRKTKITSPVGNYFQIEFLGAVNGERVEDPEASNGWALAGFPGKETKGELILNQGPYRTFPSGSYRATFRIKSQDIDSGSPVAKIDVASDEGRIVIAEKVINASDFKTPDYYQDFSLEFTLTPDKPWILEFRTYLMGQSPVFVDSVYVIRADQADPLLNFEAERMFYTGRVIEDREARGGKAIMSAPLRDPNDAMMIGPFRSYEAGDYTARLRLKSSPAGKDDLLATIAVISMNENKIIAERKIYIDDLPEPDKYGEASLRFSLKRKDVVEFKVIFNGKSRFYADSVSIDPAP</sequence>
<accession>A0A3B1BDF9</accession>
<evidence type="ECO:0000313" key="1">
    <source>
        <dbReference type="EMBL" id="VAX16306.1"/>
    </source>
</evidence>